<dbReference type="SUPFAM" id="SSF52317">
    <property type="entry name" value="Class I glutamine amidotransferase-like"/>
    <property type="match status" value="1"/>
</dbReference>
<dbReference type="GO" id="GO:0005737">
    <property type="term" value="C:cytoplasm"/>
    <property type="evidence" value="ECO:0007669"/>
    <property type="project" value="TreeGrafter"/>
</dbReference>
<dbReference type="RefSeq" id="WP_042680450.1">
    <property type="nucleotide sequence ID" value="NZ_CABKTM010000019.1"/>
</dbReference>
<dbReference type="Gene3D" id="3.40.50.880">
    <property type="match status" value="1"/>
</dbReference>
<evidence type="ECO:0000259" key="1">
    <source>
        <dbReference type="Pfam" id="PF01965"/>
    </source>
</evidence>
<dbReference type="NCBIfam" id="TIGR01383">
    <property type="entry name" value="not_thiJ"/>
    <property type="match status" value="1"/>
</dbReference>
<dbReference type="InterPro" id="IPR029062">
    <property type="entry name" value="Class_I_gatase-like"/>
</dbReference>
<dbReference type="PANTHER" id="PTHR48094">
    <property type="entry name" value="PROTEIN/NUCLEIC ACID DEGLYCASE DJ-1-RELATED"/>
    <property type="match status" value="1"/>
</dbReference>
<dbReference type="InterPro" id="IPR050325">
    <property type="entry name" value="Prot/Nucl_acid_deglycase"/>
</dbReference>
<name>A0A9X2MHJ7_9FIRM</name>
<dbReference type="OrthoDB" id="9800516at2"/>
<dbReference type="CDD" id="cd03135">
    <property type="entry name" value="GATase1_DJ-1"/>
    <property type="match status" value="1"/>
</dbReference>
<dbReference type="PANTHER" id="PTHR48094:SF12">
    <property type="entry name" value="PARKINSON DISEASE PROTEIN 7 HOMOLOG"/>
    <property type="match status" value="1"/>
</dbReference>
<protein>
    <submittedName>
        <fullName evidence="2">DJ-1/PfpI family protein</fullName>
    </submittedName>
</protein>
<dbReference type="InterPro" id="IPR002818">
    <property type="entry name" value="DJ-1/PfpI"/>
</dbReference>
<dbReference type="Proteomes" id="UP001142078">
    <property type="component" value="Unassembled WGS sequence"/>
</dbReference>
<dbReference type="AlphaFoldDB" id="A0A9X2MHJ7"/>
<dbReference type="EMBL" id="JANJZL010000003">
    <property type="protein sequence ID" value="MCR2043631.1"/>
    <property type="molecule type" value="Genomic_DNA"/>
</dbReference>
<sequence>MKKILLMLAEGFEEVEALTVVDYLRRKDIICDTCSIAESKNVEGAHRISVESDKVLKDIVDIEGYDGIVLPGGLPGSTNLRDNDRVIELVKDFDKNEKLIAAICAAPIVLEKAGIIDGKNITSYPGTEGELKSGKYKEDLVVRDGHIITARGPAVAVYFALEIVDYLIGERNKEDLKKEILLDMVEN</sequence>
<comment type="caution">
    <text evidence="2">The sequence shown here is derived from an EMBL/GenBank/DDBJ whole genome shotgun (WGS) entry which is preliminary data.</text>
</comment>
<accession>A0A9X2MHJ7</accession>
<feature type="domain" description="DJ-1/PfpI" evidence="1">
    <location>
        <begin position="2"/>
        <end position="165"/>
    </location>
</feature>
<gene>
    <name evidence="2" type="ORF">NSA23_05800</name>
</gene>
<evidence type="ECO:0000313" key="3">
    <source>
        <dbReference type="Proteomes" id="UP001142078"/>
    </source>
</evidence>
<dbReference type="InterPro" id="IPR006287">
    <property type="entry name" value="DJ-1"/>
</dbReference>
<proteinExistence type="predicted"/>
<keyword evidence="3" id="KW-1185">Reference proteome</keyword>
<evidence type="ECO:0000313" key="2">
    <source>
        <dbReference type="EMBL" id="MCR2043631.1"/>
    </source>
</evidence>
<organism evidence="2 3">
    <name type="scientific">Anaerosalibacter massiliensis</name>
    <dbReference type="NCBI Taxonomy" id="1347392"/>
    <lineage>
        <taxon>Bacteria</taxon>
        <taxon>Bacillati</taxon>
        <taxon>Bacillota</taxon>
        <taxon>Tissierellia</taxon>
        <taxon>Tissierellales</taxon>
        <taxon>Sporanaerobacteraceae</taxon>
        <taxon>Anaerosalibacter</taxon>
    </lineage>
</organism>
<reference evidence="2" key="1">
    <citation type="submission" date="2022-07" db="EMBL/GenBank/DDBJ databases">
        <title>Enhanced cultured diversity of the mouse gut microbiota enables custom-made synthetic communities.</title>
        <authorList>
            <person name="Afrizal A."/>
        </authorList>
    </citation>
    <scope>NUCLEOTIDE SEQUENCE</scope>
    <source>
        <strain evidence="2">DSM 29482</strain>
    </source>
</reference>
<dbReference type="Pfam" id="PF01965">
    <property type="entry name" value="DJ-1_PfpI"/>
    <property type="match status" value="1"/>
</dbReference>